<dbReference type="AlphaFoldDB" id="A0A183PNY3"/>
<accession>A0A183PNY3</accession>
<gene>
    <name evidence="1" type="ORF">SMTD_LOCUS16069</name>
</gene>
<evidence type="ECO:0000313" key="1">
    <source>
        <dbReference type="EMBL" id="VDP70299.1"/>
    </source>
</evidence>
<organism evidence="1 2">
    <name type="scientific">Schistosoma mattheei</name>
    <dbReference type="NCBI Taxonomy" id="31246"/>
    <lineage>
        <taxon>Eukaryota</taxon>
        <taxon>Metazoa</taxon>
        <taxon>Spiralia</taxon>
        <taxon>Lophotrochozoa</taxon>
        <taxon>Platyhelminthes</taxon>
        <taxon>Trematoda</taxon>
        <taxon>Digenea</taxon>
        <taxon>Strigeidida</taxon>
        <taxon>Schistosomatoidea</taxon>
        <taxon>Schistosomatidae</taxon>
        <taxon>Schistosoma</taxon>
    </lineage>
</organism>
<dbReference type="EMBL" id="UZAL01036682">
    <property type="protein sequence ID" value="VDP70299.1"/>
    <property type="molecule type" value="Genomic_DNA"/>
</dbReference>
<reference evidence="1 2" key="1">
    <citation type="submission" date="2018-11" db="EMBL/GenBank/DDBJ databases">
        <authorList>
            <consortium name="Pathogen Informatics"/>
        </authorList>
    </citation>
    <scope>NUCLEOTIDE SEQUENCE [LARGE SCALE GENOMIC DNA]</scope>
    <source>
        <strain>Denwood</strain>
        <strain evidence="2">Zambia</strain>
    </source>
</reference>
<keyword evidence="2" id="KW-1185">Reference proteome</keyword>
<sequence length="65" mass="7528">MNVVSRYILQLFSHHIVIKFRNKYCRCSCAAVNKNFGIIIQKIESLLTIQSCLRQVPSNDSERLS</sequence>
<dbReference type="Proteomes" id="UP000269396">
    <property type="component" value="Unassembled WGS sequence"/>
</dbReference>
<name>A0A183PNY3_9TREM</name>
<evidence type="ECO:0000313" key="2">
    <source>
        <dbReference type="Proteomes" id="UP000269396"/>
    </source>
</evidence>
<proteinExistence type="predicted"/>
<protein>
    <submittedName>
        <fullName evidence="1">Uncharacterized protein</fullName>
    </submittedName>
</protein>